<dbReference type="EMBL" id="GL983469">
    <property type="protein sequence ID" value="EGR33322.1"/>
    <property type="molecule type" value="Genomic_DNA"/>
</dbReference>
<dbReference type="EC" id="3.1.3.16" evidence="4"/>
<keyword evidence="2" id="KW-0472">Membrane</keyword>
<dbReference type="Gene3D" id="3.60.40.10">
    <property type="entry name" value="PPM-type phosphatase domain"/>
    <property type="match status" value="1"/>
</dbReference>
<dbReference type="InterPro" id="IPR036457">
    <property type="entry name" value="PPM-type-like_dom_sf"/>
</dbReference>
<dbReference type="PANTHER" id="PTHR47992">
    <property type="entry name" value="PROTEIN PHOSPHATASE"/>
    <property type="match status" value="1"/>
</dbReference>
<feature type="domain" description="PPM-type phosphatase" evidence="3">
    <location>
        <begin position="1"/>
        <end position="234"/>
    </location>
</feature>
<gene>
    <name evidence="4" type="ORF">IMG5_056200</name>
</gene>
<keyword evidence="5" id="KW-1185">Reference proteome</keyword>
<evidence type="ECO:0000259" key="3">
    <source>
        <dbReference type="PROSITE" id="PS51746"/>
    </source>
</evidence>
<evidence type="ECO:0000313" key="4">
    <source>
        <dbReference type="EMBL" id="EGR33322.1"/>
    </source>
</evidence>
<dbReference type="eggNOG" id="KOG0698">
    <property type="taxonomic scope" value="Eukaryota"/>
</dbReference>
<dbReference type="GO" id="GO:0004722">
    <property type="term" value="F:protein serine/threonine phosphatase activity"/>
    <property type="evidence" value="ECO:0007669"/>
    <property type="project" value="UniProtKB-EC"/>
</dbReference>
<protein>
    <submittedName>
        <fullName evidence="4">Protein phosphatase, putative</fullName>
        <ecNumber evidence="4">3.1.3.16</ecNumber>
    </submittedName>
</protein>
<dbReference type="AlphaFoldDB" id="G0QN85"/>
<evidence type="ECO:0000313" key="5">
    <source>
        <dbReference type="Proteomes" id="UP000008983"/>
    </source>
</evidence>
<evidence type="ECO:0000256" key="1">
    <source>
        <dbReference type="ARBA" id="ARBA00004370"/>
    </source>
</evidence>
<dbReference type="SMART" id="SM00332">
    <property type="entry name" value="PP2Cc"/>
    <property type="match status" value="1"/>
</dbReference>
<dbReference type="GeneID" id="14909494"/>
<organism evidence="4 5">
    <name type="scientific">Ichthyophthirius multifiliis</name>
    <name type="common">White spot disease agent</name>
    <name type="synonym">Ich</name>
    <dbReference type="NCBI Taxonomy" id="5932"/>
    <lineage>
        <taxon>Eukaryota</taxon>
        <taxon>Sar</taxon>
        <taxon>Alveolata</taxon>
        <taxon>Ciliophora</taxon>
        <taxon>Intramacronucleata</taxon>
        <taxon>Oligohymenophorea</taxon>
        <taxon>Hymenostomatida</taxon>
        <taxon>Ophryoglenina</taxon>
        <taxon>Ichthyophthirius</taxon>
    </lineage>
</organism>
<dbReference type="InterPro" id="IPR015655">
    <property type="entry name" value="PP2C"/>
</dbReference>
<keyword evidence="4" id="KW-0378">Hydrolase</keyword>
<dbReference type="SUPFAM" id="SSF81606">
    <property type="entry name" value="PP2C-like"/>
    <property type="match status" value="1"/>
</dbReference>
<dbReference type="GO" id="GO:0016020">
    <property type="term" value="C:membrane"/>
    <property type="evidence" value="ECO:0007669"/>
    <property type="project" value="UniProtKB-SubCell"/>
</dbReference>
<dbReference type="CDD" id="cd00143">
    <property type="entry name" value="PP2Cc"/>
    <property type="match status" value="1"/>
</dbReference>
<accession>G0QN85</accession>
<dbReference type="InParanoid" id="G0QN85"/>
<comment type="subcellular location">
    <subcellularLocation>
        <location evidence="1">Membrane</location>
    </subcellularLocation>
</comment>
<name>G0QN85_ICHMU</name>
<dbReference type="Proteomes" id="UP000008983">
    <property type="component" value="Unassembled WGS sequence"/>
</dbReference>
<evidence type="ECO:0000256" key="2">
    <source>
        <dbReference type="ARBA" id="ARBA00023136"/>
    </source>
</evidence>
<dbReference type="OMA" id="EYSTCDM"/>
<dbReference type="Pfam" id="PF00481">
    <property type="entry name" value="PP2C"/>
    <property type="match status" value="1"/>
</dbReference>
<dbReference type="InterPro" id="IPR001932">
    <property type="entry name" value="PPM-type_phosphatase-like_dom"/>
</dbReference>
<dbReference type="OrthoDB" id="10264738at2759"/>
<dbReference type="PROSITE" id="PS51746">
    <property type="entry name" value="PPM_2"/>
    <property type="match status" value="1"/>
</dbReference>
<dbReference type="RefSeq" id="XP_004037308.1">
    <property type="nucleotide sequence ID" value="XM_004037260.1"/>
</dbReference>
<dbReference type="STRING" id="857967.G0QN85"/>
<sequence length="235" mass="26075">MEDAYFILDNPFKDNELGLYAVLDGHGGGEVVESCTQFIPDIFKKEYKKNIDAKELFKTVMKKTDDQLRLVGASDQGACVCLALVRKEANNVTKCYVANLGDTRAVLCENDKAIRVSTDHKAVNEQEIKRIKEMGGIIIRGRVSGSLAITRALGDLDLKTEGVLNVPDTEEFVVSQKTQYLILASDGLWDVCDDQKAVDLCKNINDTAEMAKKLLKYALDNGSRDNTSVMVLRFN</sequence>
<reference evidence="4 5" key="1">
    <citation type="submission" date="2011-07" db="EMBL/GenBank/DDBJ databases">
        <authorList>
            <person name="Coyne R."/>
            <person name="Brami D."/>
            <person name="Johnson J."/>
            <person name="Hostetler J."/>
            <person name="Hannick L."/>
            <person name="Clark T."/>
            <person name="Cassidy-Hanley D."/>
            <person name="Inman J."/>
        </authorList>
    </citation>
    <scope>NUCLEOTIDE SEQUENCE [LARGE SCALE GENOMIC DNA]</scope>
    <source>
        <strain evidence="4 5">G5</strain>
    </source>
</reference>
<proteinExistence type="predicted"/>